<organism evidence="2 3">
    <name type="scientific">Oopsacas minuta</name>
    <dbReference type="NCBI Taxonomy" id="111878"/>
    <lineage>
        <taxon>Eukaryota</taxon>
        <taxon>Metazoa</taxon>
        <taxon>Porifera</taxon>
        <taxon>Hexactinellida</taxon>
        <taxon>Hexasterophora</taxon>
        <taxon>Lyssacinosida</taxon>
        <taxon>Leucopsacidae</taxon>
        <taxon>Oopsacas</taxon>
    </lineage>
</organism>
<comment type="caution">
    <text evidence="2">The sequence shown here is derived from an EMBL/GenBank/DDBJ whole genome shotgun (WGS) entry which is preliminary data.</text>
</comment>
<keyword evidence="3" id="KW-1185">Reference proteome</keyword>
<dbReference type="SUPFAM" id="SSF52200">
    <property type="entry name" value="Toll/Interleukin receptor TIR domain"/>
    <property type="match status" value="1"/>
</dbReference>
<sequence length="480" mass="54639">MISSIANPTFYQQSRQHTFTSVVQLRPEIIPTPGRTTPIPFPFPTHATPSFPPHHTNIPSYDLRNESNMNINPFHMQASQYNNPCIPMYHTNSPNISPVWDYPQHQTPPPVPPRLHRPIIKPPTIQQPYPQNGMYHNSPYLETMPPSRINIPPVPNLLTPSGDFAGFRETTIIGSPPRTAEHKFEDIPLWMNEQVVHLPPDVLTFICTRIDNMPATGTTRNWRDLAKRAGFPVQMSYANHHTSMLLEVWRPRLCILIEKLIEMDCKELVSEIIQMLKSIPPPNYPYQPNYTIQARNTVGSDMSTQHSKLLNNTVCSAAFSEVSKYSVLRSISPSPSTSTSYTRSPSPELPEVQPEIYVSFHKNDEEFGKEIIRQIELLNIPVTSNLALVPGTNELTEITDNIDNCKKVIGVISPDYLRDEMPLYEGMIGIKKSITGKKRTFIPFQVKPTEKLPGYFSSIKAIHWSDERKWIALKMSLTKK</sequence>
<accession>A0AAV7JEU5</accession>
<dbReference type="SMART" id="SM00255">
    <property type="entry name" value="TIR"/>
    <property type="match status" value="1"/>
</dbReference>
<dbReference type="Pfam" id="PF13676">
    <property type="entry name" value="TIR_2"/>
    <property type="match status" value="1"/>
</dbReference>
<evidence type="ECO:0000259" key="1">
    <source>
        <dbReference type="PROSITE" id="PS50104"/>
    </source>
</evidence>
<dbReference type="Gene3D" id="3.40.50.10140">
    <property type="entry name" value="Toll/interleukin-1 receptor homology (TIR) domain"/>
    <property type="match status" value="1"/>
</dbReference>
<dbReference type="InterPro" id="IPR035897">
    <property type="entry name" value="Toll_tir_struct_dom_sf"/>
</dbReference>
<dbReference type="InterPro" id="IPR000157">
    <property type="entry name" value="TIR_dom"/>
</dbReference>
<dbReference type="AlphaFoldDB" id="A0AAV7JEU5"/>
<protein>
    <recommendedName>
        <fullName evidence="1">TIR domain-containing protein</fullName>
    </recommendedName>
</protein>
<dbReference type="Proteomes" id="UP001165289">
    <property type="component" value="Unassembled WGS sequence"/>
</dbReference>
<evidence type="ECO:0000313" key="2">
    <source>
        <dbReference type="EMBL" id="KAI6647313.1"/>
    </source>
</evidence>
<name>A0AAV7JEU5_9METZ</name>
<evidence type="ECO:0000313" key="3">
    <source>
        <dbReference type="Proteomes" id="UP001165289"/>
    </source>
</evidence>
<gene>
    <name evidence="2" type="ORF">LOD99_12310</name>
</gene>
<reference evidence="2 3" key="1">
    <citation type="journal article" date="2023" name="BMC Biol.">
        <title>The compact genome of the sponge Oopsacas minuta (Hexactinellida) is lacking key metazoan core genes.</title>
        <authorList>
            <person name="Santini S."/>
            <person name="Schenkelaars Q."/>
            <person name="Jourda C."/>
            <person name="Duchesne M."/>
            <person name="Belahbib H."/>
            <person name="Rocher C."/>
            <person name="Selva M."/>
            <person name="Riesgo A."/>
            <person name="Vervoort M."/>
            <person name="Leys S.P."/>
            <person name="Kodjabachian L."/>
            <person name="Le Bivic A."/>
            <person name="Borchiellini C."/>
            <person name="Claverie J.M."/>
            <person name="Renard E."/>
        </authorList>
    </citation>
    <scope>NUCLEOTIDE SEQUENCE [LARGE SCALE GENOMIC DNA]</scope>
    <source>
        <strain evidence="2">SPO-2</strain>
    </source>
</reference>
<proteinExistence type="predicted"/>
<dbReference type="PROSITE" id="PS50104">
    <property type="entry name" value="TIR"/>
    <property type="match status" value="1"/>
</dbReference>
<dbReference type="GO" id="GO:0007165">
    <property type="term" value="P:signal transduction"/>
    <property type="evidence" value="ECO:0007669"/>
    <property type="project" value="InterPro"/>
</dbReference>
<dbReference type="EMBL" id="JAKMXF010000343">
    <property type="protein sequence ID" value="KAI6647313.1"/>
    <property type="molecule type" value="Genomic_DNA"/>
</dbReference>
<feature type="domain" description="TIR" evidence="1">
    <location>
        <begin position="352"/>
        <end position="477"/>
    </location>
</feature>